<evidence type="ECO:0000256" key="2">
    <source>
        <dbReference type="ARBA" id="ARBA00022573"/>
    </source>
</evidence>
<dbReference type="Gene3D" id="3.40.1010.10">
    <property type="entry name" value="Cobalt-precorrin-4 Transmethylase, Domain 1"/>
    <property type="match status" value="1"/>
</dbReference>
<keyword evidence="8" id="KW-1185">Reference proteome</keyword>
<evidence type="ECO:0000256" key="4">
    <source>
        <dbReference type="ARBA" id="ARBA00022679"/>
    </source>
</evidence>
<keyword evidence="5" id="KW-0949">S-adenosyl-L-methionine</keyword>
<dbReference type="GO" id="GO:0032259">
    <property type="term" value="P:methylation"/>
    <property type="evidence" value="ECO:0007669"/>
    <property type="project" value="UniProtKB-KW"/>
</dbReference>
<dbReference type="RefSeq" id="WP_007571020.1">
    <property type="nucleotide sequence ID" value="NZ_AGUD01000030.1"/>
</dbReference>
<dbReference type="SUPFAM" id="SSF53790">
    <property type="entry name" value="Tetrapyrrole methylase"/>
    <property type="match status" value="1"/>
</dbReference>
<dbReference type="Pfam" id="PF00590">
    <property type="entry name" value="TP_methylase"/>
    <property type="match status" value="1"/>
</dbReference>
<gene>
    <name evidence="7" type="ORF">PAI11_07340</name>
</gene>
<dbReference type="EC" id="2.1.1.152" evidence="7"/>
<accession>H0E1S2</accession>
<reference evidence="7 8" key="1">
    <citation type="journal article" date="2013" name="Biodegradation">
        <title>Quantitative proteomic analysis of ibuprofen-degrading Patulibacter sp. strain I11.</title>
        <authorList>
            <person name="Almeida B."/>
            <person name="Kjeldal H."/>
            <person name="Lolas I."/>
            <person name="Knudsen A.D."/>
            <person name="Carvalho G."/>
            <person name="Nielsen K.L."/>
            <person name="Barreto Crespo M.T."/>
            <person name="Stensballe A."/>
            <person name="Nielsen J.L."/>
        </authorList>
    </citation>
    <scope>NUCLEOTIDE SEQUENCE [LARGE SCALE GENOMIC DNA]</scope>
    <source>
        <strain evidence="7 8">I11</strain>
    </source>
</reference>
<dbReference type="EMBL" id="AGUD01000030">
    <property type="protein sequence ID" value="EHN12373.1"/>
    <property type="molecule type" value="Genomic_DNA"/>
</dbReference>
<dbReference type="AlphaFoldDB" id="H0E1S2"/>
<dbReference type="InterPro" id="IPR035996">
    <property type="entry name" value="4pyrrol_Methylase_sf"/>
</dbReference>
<dbReference type="InterPro" id="IPR012797">
    <property type="entry name" value="CobF"/>
</dbReference>
<dbReference type="GO" id="GO:0009236">
    <property type="term" value="P:cobalamin biosynthetic process"/>
    <property type="evidence" value="ECO:0007669"/>
    <property type="project" value="UniProtKB-KW"/>
</dbReference>
<dbReference type="PANTHER" id="PTHR43467:SF1">
    <property type="entry name" value="PRECORRIN-6A SYNTHASE [DEACETYLATING]"/>
    <property type="match status" value="1"/>
</dbReference>
<dbReference type="InterPro" id="IPR014776">
    <property type="entry name" value="4pyrrole_Mease_sub2"/>
</dbReference>
<keyword evidence="4 7" id="KW-0808">Transferase</keyword>
<dbReference type="Gene3D" id="3.30.950.10">
    <property type="entry name" value="Methyltransferase, Cobalt-precorrin-4 Transmethylase, Domain 2"/>
    <property type="match status" value="1"/>
</dbReference>
<sequence length="253" mass="27984">MRHVSIIGIGAGDPEQVTVQAIRAMNAVDVFFVISKGGDTDDLVALRREILQRYVEGDGYRTVEVVDPPRARSADAHRAVVDDWRQRRADQWERLIGDELADGQRGAFLVWGDPAIYDSTLGVIDDVLARGNVAFEHDVIPGISSVQDLAARHRIGLNQVGGTIRITPGRRLAEQFADGEDVVVMLDAKLAFARIDDPDAEIYWGAYIGSPDQILISGRLADVKDEIVRVRAQARERKGWIFDTYLVRRPAGG</sequence>
<dbReference type="NCBIfam" id="TIGR02434">
    <property type="entry name" value="CobF"/>
    <property type="match status" value="1"/>
</dbReference>
<proteinExistence type="predicted"/>
<keyword evidence="3 7" id="KW-0489">Methyltransferase</keyword>
<name>H0E1S2_9ACTN</name>
<feature type="domain" description="Tetrapyrrole methylase" evidence="6">
    <location>
        <begin position="4"/>
        <end position="223"/>
    </location>
</feature>
<dbReference type="InterPro" id="IPR000878">
    <property type="entry name" value="4pyrrol_Mease"/>
</dbReference>
<dbReference type="PIRSF" id="PIRSF036525">
    <property type="entry name" value="CobF"/>
    <property type="match status" value="1"/>
</dbReference>
<comment type="pathway">
    <text evidence="1">Cofactor biosynthesis; adenosylcobalamin biosynthesis.</text>
</comment>
<protein>
    <submittedName>
        <fullName evidence="7">Precorrin-6A synthase</fullName>
        <ecNumber evidence="7">2.1.1.152</ecNumber>
    </submittedName>
</protein>
<dbReference type="Proteomes" id="UP000005143">
    <property type="component" value="Unassembled WGS sequence"/>
</dbReference>
<evidence type="ECO:0000256" key="3">
    <source>
        <dbReference type="ARBA" id="ARBA00022603"/>
    </source>
</evidence>
<evidence type="ECO:0000313" key="8">
    <source>
        <dbReference type="Proteomes" id="UP000005143"/>
    </source>
</evidence>
<evidence type="ECO:0000313" key="7">
    <source>
        <dbReference type="EMBL" id="EHN12373.1"/>
    </source>
</evidence>
<dbReference type="CDD" id="cd11643">
    <property type="entry name" value="Precorrin-6A-synthase"/>
    <property type="match status" value="1"/>
</dbReference>
<organism evidence="7 8">
    <name type="scientific">Patulibacter medicamentivorans</name>
    <dbReference type="NCBI Taxonomy" id="1097667"/>
    <lineage>
        <taxon>Bacteria</taxon>
        <taxon>Bacillati</taxon>
        <taxon>Actinomycetota</taxon>
        <taxon>Thermoleophilia</taxon>
        <taxon>Solirubrobacterales</taxon>
        <taxon>Patulibacteraceae</taxon>
        <taxon>Patulibacter</taxon>
    </lineage>
</organism>
<comment type="caution">
    <text evidence="7">The sequence shown here is derived from an EMBL/GenBank/DDBJ whole genome shotgun (WGS) entry which is preliminary data.</text>
</comment>
<keyword evidence="2" id="KW-0169">Cobalamin biosynthesis</keyword>
<dbReference type="OrthoDB" id="9787471at2"/>
<dbReference type="PATRIC" id="fig|1097667.3.peg.731"/>
<dbReference type="GO" id="GO:0043819">
    <property type="term" value="F:precorrin-6A synthase (deacetylating) activity"/>
    <property type="evidence" value="ECO:0007669"/>
    <property type="project" value="UniProtKB-EC"/>
</dbReference>
<evidence type="ECO:0000256" key="1">
    <source>
        <dbReference type="ARBA" id="ARBA00004953"/>
    </source>
</evidence>
<dbReference type="InterPro" id="IPR014777">
    <property type="entry name" value="4pyrrole_Mease_sub1"/>
</dbReference>
<evidence type="ECO:0000256" key="5">
    <source>
        <dbReference type="ARBA" id="ARBA00022691"/>
    </source>
</evidence>
<dbReference type="PANTHER" id="PTHR43467">
    <property type="entry name" value="COBALT-PRECORRIN-2 C(20)-METHYLTRANSFERASE"/>
    <property type="match status" value="1"/>
</dbReference>
<evidence type="ECO:0000259" key="6">
    <source>
        <dbReference type="Pfam" id="PF00590"/>
    </source>
</evidence>